<evidence type="ECO:0000313" key="4">
    <source>
        <dbReference type="EMBL" id="EOL42713.1"/>
    </source>
</evidence>
<dbReference type="InterPro" id="IPR003675">
    <property type="entry name" value="Rce1/LyrA-like_dom"/>
</dbReference>
<feature type="transmembrane region" description="Helical" evidence="2">
    <location>
        <begin position="64"/>
        <end position="87"/>
    </location>
</feature>
<keyword evidence="5" id="KW-1185">Reference proteome</keyword>
<dbReference type="GO" id="GO:0080120">
    <property type="term" value="P:CAAX-box protein maturation"/>
    <property type="evidence" value="ECO:0007669"/>
    <property type="project" value="UniProtKB-ARBA"/>
</dbReference>
<feature type="transmembrane region" description="Helical" evidence="2">
    <location>
        <begin position="99"/>
        <end position="122"/>
    </location>
</feature>
<dbReference type="AlphaFoldDB" id="R3TNS1"/>
<dbReference type="Proteomes" id="UP000013785">
    <property type="component" value="Unassembled WGS sequence"/>
</dbReference>
<feature type="transmembrane region" description="Helical" evidence="2">
    <location>
        <begin position="185"/>
        <end position="204"/>
    </location>
</feature>
<evidence type="ECO:0000313" key="5">
    <source>
        <dbReference type="Proteomes" id="UP000013785"/>
    </source>
</evidence>
<evidence type="ECO:0000259" key="3">
    <source>
        <dbReference type="Pfam" id="PF02517"/>
    </source>
</evidence>
<dbReference type="STRING" id="154621.RV11_GL003037"/>
<feature type="transmembrane region" description="Helical" evidence="2">
    <location>
        <begin position="7"/>
        <end position="25"/>
    </location>
</feature>
<feature type="transmembrane region" description="Helical" evidence="2">
    <location>
        <begin position="134"/>
        <end position="153"/>
    </location>
</feature>
<sequence>MTKKRSLYLFFLTLIIGLTYQFLPYSGLNQSILNVVGSIWNVALAGLAAFYLSKTEFLQQFKHLKFLAILWGIPLTFAVGIAFSTIYNLVIGQATTNSIGSIITIQMVLLQVPFMLMGEEVLSTNILIALQKQGISFFWSSIICGILFALWHIPAYGFHPVQLLATLLPTRLALNYIWKKTGSIWNSWICHFVYDLIGFIGFFVK</sequence>
<comment type="similarity">
    <text evidence="1">Belongs to the UPF0177 family.</text>
</comment>
<dbReference type="RefSeq" id="WP_010769700.1">
    <property type="nucleotide sequence ID" value="NZ_ASWE01000001.1"/>
</dbReference>
<keyword evidence="2" id="KW-1133">Transmembrane helix</keyword>
<name>R3TNS1_9ENTE</name>
<evidence type="ECO:0000256" key="2">
    <source>
        <dbReference type="SAM" id="Phobius"/>
    </source>
</evidence>
<accession>R3TNS1</accession>
<dbReference type="HOGENOM" id="CLU_1335788_0_0_9"/>
<dbReference type="GO" id="GO:0004175">
    <property type="term" value="F:endopeptidase activity"/>
    <property type="evidence" value="ECO:0007669"/>
    <property type="project" value="UniProtKB-ARBA"/>
</dbReference>
<feature type="domain" description="CAAX prenyl protease 2/Lysostaphin resistance protein A-like" evidence="3">
    <location>
        <begin position="105"/>
        <end position="197"/>
    </location>
</feature>
<dbReference type="EMBL" id="AJAT01000017">
    <property type="protein sequence ID" value="EOL42713.1"/>
    <property type="molecule type" value="Genomic_DNA"/>
</dbReference>
<organism evidence="4 5">
    <name type="scientific">Enterococcus phoeniculicola ATCC BAA-412</name>
    <dbReference type="NCBI Taxonomy" id="1158610"/>
    <lineage>
        <taxon>Bacteria</taxon>
        <taxon>Bacillati</taxon>
        <taxon>Bacillota</taxon>
        <taxon>Bacilli</taxon>
        <taxon>Lactobacillales</taxon>
        <taxon>Enterococcaceae</taxon>
        <taxon>Enterococcus</taxon>
    </lineage>
</organism>
<keyword evidence="2" id="KW-0472">Membrane</keyword>
<dbReference type="eggNOG" id="COG1266">
    <property type="taxonomic scope" value="Bacteria"/>
</dbReference>
<gene>
    <name evidence="4" type="ORF">UC3_03066</name>
</gene>
<evidence type="ECO:0000256" key="1">
    <source>
        <dbReference type="ARBA" id="ARBA00009067"/>
    </source>
</evidence>
<dbReference type="OrthoDB" id="2924640at2"/>
<protein>
    <recommendedName>
        <fullName evidence="3">CAAX prenyl protease 2/Lysostaphin resistance protein A-like domain-containing protein</fullName>
    </recommendedName>
</protein>
<proteinExistence type="inferred from homology"/>
<keyword evidence="2" id="KW-0812">Transmembrane</keyword>
<comment type="caution">
    <text evidence="4">The sequence shown here is derived from an EMBL/GenBank/DDBJ whole genome shotgun (WGS) entry which is preliminary data.</text>
</comment>
<dbReference type="PATRIC" id="fig|1158610.3.peg.3050"/>
<dbReference type="Pfam" id="PF02517">
    <property type="entry name" value="Rce1-like"/>
    <property type="match status" value="1"/>
</dbReference>
<reference evidence="4 5" key="1">
    <citation type="submission" date="2013-02" db="EMBL/GenBank/DDBJ databases">
        <title>The Genome Sequence of Enterococcus phoeniculicola BAA-412.</title>
        <authorList>
            <consortium name="The Broad Institute Genome Sequencing Platform"/>
            <consortium name="The Broad Institute Genome Sequencing Center for Infectious Disease"/>
            <person name="Earl A.M."/>
            <person name="Gilmore M.S."/>
            <person name="Lebreton F."/>
            <person name="Walker B."/>
            <person name="Young S.K."/>
            <person name="Zeng Q."/>
            <person name="Gargeya S."/>
            <person name="Fitzgerald M."/>
            <person name="Haas B."/>
            <person name="Abouelleil A."/>
            <person name="Alvarado L."/>
            <person name="Arachchi H.M."/>
            <person name="Berlin A.M."/>
            <person name="Chapman S.B."/>
            <person name="Dewar J."/>
            <person name="Goldberg J."/>
            <person name="Griggs A."/>
            <person name="Gujja S."/>
            <person name="Hansen M."/>
            <person name="Howarth C."/>
            <person name="Imamovic A."/>
            <person name="Larimer J."/>
            <person name="McCowan C."/>
            <person name="Murphy C."/>
            <person name="Neiman D."/>
            <person name="Pearson M."/>
            <person name="Priest M."/>
            <person name="Roberts A."/>
            <person name="Saif S."/>
            <person name="Shea T."/>
            <person name="Sisk P."/>
            <person name="Sykes S."/>
            <person name="Wortman J."/>
            <person name="Nusbaum C."/>
            <person name="Birren B."/>
        </authorList>
    </citation>
    <scope>NUCLEOTIDE SEQUENCE [LARGE SCALE GENOMIC DNA]</scope>
    <source>
        <strain evidence="4 5">ATCC BAA-412</strain>
    </source>
</reference>
<feature type="transmembrane region" description="Helical" evidence="2">
    <location>
        <begin position="31"/>
        <end position="52"/>
    </location>
</feature>